<keyword evidence="2" id="KW-1185">Reference proteome</keyword>
<reference evidence="1 2" key="1">
    <citation type="submission" date="2020-02" db="EMBL/GenBank/DDBJ databases">
        <authorList>
            <person name="Ferguson B K."/>
        </authorList>
    </citation>
    <scope>NUCLEOTIDE SEQUENCE [LARGE SCALE GENOMIC DNA]</scope>
</reference>
<organism evidence="1 2">
    <name type="scientific">Nesidiocoris tenuis</name>
    <dbReference type="NCBI Taxonomy" id="355587"/>
    <lineage>
        <taxon>Eukaryota</taxon>
        <taxon>Metazoa</taxon>
        <taxon>Ecdysozoa</taxon>
        <taxon>Arthropoda</taxon>
        <taxon>Hexapoda</taxon>
        <taxon>Insecta</taxon>
        <taxon>Pterygota</taxon>
        <taxon>Neoptera</taxon>
        <taxon>Paraneoptera</taxon>
        <taxon>Hemiptera</taxon>
        <taxon>Heteroptera</taxon>
        <taxon>Panheteroptera</taxon>
        <taxon>Cimicomorpha</taxon>
        <taxon>Miridae</taxon>
        <taxon>Dicyphina</taxon>
        <taxon>Nesidiocoris</taxon>
    </lineage>
</organism>
<dbReference type="EMBL" id="CADCXU010009072">
    <property type="protein sequence ID" value="CAA9999940.1"/>
    <property type="molecule type" value="Genomic_DNA"/>
</dbReference>
<name>A0A6H5GAJ7_9HEMI</name>
<dbReference type="Proteomes" id="UP000479000">
    <property type="component" value="Unassembled WGS sequence"/>
</dbReference>
<evidence type="ECO:0000313" key="2">
    <source>
        <dbReference type="Proteomes" id="UP000479000"/>
    </source>
</evidence>
<accession>A0A6H5GAJ7</accession>
<evidence type="ECO:0000313" key="1">
    <source>
        <dbReference type="EMBL" id="CAA9999940.1"/>
    </source>
</evidence>
<dbReference type="AlphaFoldDB" id="A0A6H5GAJ7"/>
<proteinExistence type="predicted"/>
<sequence>MSKKWLQPKEPVRIPDERYVRAPHRPPRIYIQFSLESCVSQNKGLLALRLEKKSFWSWVVHIQPNVHFRKARLTQLLNAAGAAPGERKLSRITLPIPVFEYDTSGSGTGCENRGASARNWNYRTSFFALGASPSTMHSGKRHRFTHASTHAQVCQPTRRLGPQFQLPTALIPFDSVYTVKAESPDYERSLSPVTCSRKTDVVFHPSLN</sequence>
<gene>
    <name evidence="1" type="ORF">NTEN_LOCUS6154</name>
</gene>
<protein>
    <submittedName>
        <fullName evidence="1">Uncharacterized protein</fullName>
    </submittedName>
</protein>